<name>A0A0J7Y8Y0_9SPHN</name>
<evidence type="ECO:0000313" key="6">
    <source>
        <dbReference type="EMBL" id="KMS60042.1"/>
    </source>
</evidence>
<sequence>MASLQHVYRRGHIFWWRRVHRISGGRPLDIRISLRTSDRSKARNRGAALAGATGGVLTMLNEKIRTVGAVPAETELQAMARSLYDELLTDLCSQQRAAPGDAELHSAANLAFIDYYQRLTSLGGHMSLLPGEELRLANELKWDEQRLADLRAIIRLREEKGITQLQPQALDRELRLRGYEPTDRLRWMLELAVYPHYRDAHIEAEIVLQEAVAPIEDVQHPAETCAPPVTLNTAATEVTSGPALSDFVEQAITDLVVEEIWDMKSARQARSSAALFELLVGQKPFEAYTQADFASFKRKVAYLPSRYDMGSDKSRAALLQRIADFEADDSLQKDKSQHLSARTRNRHISSLKGLHRWASKTGMTIPAIKFDDLFIPVSKAKRARSLRPATPADDVGKLFALPVFTGCQPHPGGTGQKVLSARFTAGDTIVHDAFYWCPLLLHYTGARREELCKLRPSDIKIENGIAFIWIDFTDTGRLKNDHSVRPVPLHGELIRLGFLDFVHECGERGYNVLFPELRPTNAVQGFGDVYFKNVWAHLKGRADLTGDATVHGMRHRFSTDLKTQKVFSEFRRDVMGHAGTNINEERYSDAGPLAELKAVVEQLPSVTAHLLPAPMQLPPPAVRIAQPAKSRQGRAE</sequence>
<keyword evidence="7" id="KW-1185">Reference proteome</keyword>
<dbReference type="PATRIC" id="fig|1114963.3.peg.1264"/>
<keyword evidence="2" id="KW-0229">DNA integration</keyword>
<evidence type="ECO:0000256" key="2">
    <source>
        <dbReference type="ARBA" id="ARBA00022908"/>
    </source>
</evidence>
<reference evidence="6 7" key="1">
    <citation type="journal article" date="2015" name="G3 (Bethesda)">
        <title>Insights into Ongoing Evolution of the Hexachlorocyclohexane Catabolic Pathway from Comparative Genomics of Ten Sphingomonadaceae Strains.</title>
        <authorList>
            <person name="Pearce S.L."/>
            <person name="Oakeshott J.G."/>
            <person name="Pandey G."/>
        </authorList>
    </citation>
    <scope>NUCLEOTIDE SEQUENCE [LARGE SCALE GENOMIC DNA]</scope>
    <source>
        <strain evidence="6 7">LL02</strain>
    </source>
</reference>
<dbReference type="Proteomes" id="UP000052268">
    <property type="component" value="Unassembled WGS sequence"/>
</dbReference>
<evidence type="ECO:0000313" key="7">
    <source>
        <dbReference type="Proteomes" id="UP000052268"/>
    </source>
</evidence>
<dbReference type="EMBL" id="JACU01000002">
    <property type="protein sequence ID" value="KMS60042.1"/>
    <property type="molecule type" value="Genomic_DNA"/>
</dbReference>
<organism evidence="6 7">
    <name type="scientific">Novosphingobium barchaimii LL02</name>
    <dbReference type="NCBI Taxonomy" id="1114963"/>
    <lineage>
        <taxon>Bacteria</taxon>
        <taxon>Pseudomonadati</taxon>
        <taxon>Pseudomonadota</taxon>
        <taxon>Alphaproteobacteria</taxon>
        <taxon>Sphingomonadales</taxon>
        <taxon>Sphingomonadaceae</taxon>
        <taxon>Novosphingobium</taxon>
    </lineage>
</organism>
<feature type="domain" description="Tyr recombinase" evidence="5">
    <location>
        <begin position="439"/>
        <end position="588"/>
    </location>
</feature>
<evidence type="ECO:0000256" key="3">
    <source>
        <dbReference type="ARBA" id="ARBA00023125"/>
    </source>
</evidence>
<dbReference type="GO" id="GO:0003677">
    <property type="term" value="F:DNA binding"/>
    <property type="evidence" value="ECO:0007669"/>
    <property type="project" value="UniProtKB-KW"/>
</dbReference>
<keyword evidence="4" id="KW-0233">DNA recombination</keyword>
<protein>
    <recommendedName>
        <fullName evidence="5">Tyr recombinase domain-containing protein</fullName>
    </recommendedName>
</protein>
<dbReference type="GO" id="GO:0006310">
    <property type="term" value="P:DNA recombination"/>
    <property type="evidence" value="ECO:0007669"/>
    <property type="project" value="UniProtKB-KW"/>
</dbReference>
<comment type="similarity">
    <text evidence="1">Belongs to the 'phage' integrase family.</text>
</comment>
<dbReference type="GO" id="GO:0015074">
    <property type="term" value="P:DNA integration"/>
    <property type="evidence" value="ECO:0007669"/>
    <property type="project" value="UniProtKB-KW"/>
</dbReference>
<accession>A0A0J7Y8Y0</accession>
<comment type="caution">
    <text evidence="6">The sequence shown here is derived from an EMBL/GenBank/DDBJ whole genome shotgun (WGS) entry which is preliminary data.</text>
</comment>
<gene>
    <name evidence="6" type="ORF">V474_11790</name>
</gene>
<evidence type="ECO:0000259" key="5">
    <source>
        <dbReference type="Pfam" id="PF00589"/>
    </source>
</evidence>
<proteinExistence type="inferred from homology"/>
<dbReference type="InterPro" id="IPR013762">
    <property type="entry name" value="Integrase-like_cat_sf"/>
</dbReference>
<evidence type="ECO:0000256" key="1">
    <source>
        <dbReference type="ARBA" id="ARBA00008857"/>
    </source>
</evidence>
<dbReference type="Gene3D" id="1.10.443.10">
    <property type="entry name" value="Intergrase catalytic core"/>
    <property type="match status" value="1"/>
</dbReference>
<evidence type="ECO:0000256" key="4">
    <source>
        <dbReference type="ARBA" id="ARBA00023172"/>
    </source>
</evidence>
<dbReference type="PANTHER" id="PTHR30349:SF41">
    <property type="entry name" value="INTEGRASE_RECOMBINASE PROTEIN MJ0367-RELATED"/>
    <property type="match status" value="1"/>
</dbReference>
<dbReference type="InterPro" id="IPR050090">
    <property type="entry name" value="Tyrosine_recombinase_XerCD"/>
</dbReference>
<dbReference type="PANTHER" id="PTHR30349">
    <property type="entry name" value="PHAGE INTEGRASE-RELATED"/>
    <property type="match status" value="1"/>
</dbReference>
<dbReference type="InterPro" id="IPR011010">
    <property type="entry name" value="DNA_brk_join_enz"/>
</dbReference>
<keyword evidence="3" id="KW-0238">DNA-binding</keyword>
<dbReference type="AlphaFoldDB" id="A0A0J7Y8Y0"/>
<dbReference type="SUPFAM" id="SSF56349">
    <property type="entry name" value="DNA breaking-rejoining enzymes"/>
    <property type="match status" value="1"/>
</dbReference>
<dbReference type="InterPro" id="IPR002104">
    <property type="entry name" value="Integrase_catalytic"/>
</dbReference>
<dbReference type="Pfam" id="PF00589">
    <property type="entry name" value="Phage_integrase"/>
    <property type="match status" value="1"/>
</dbReference>